<dbReference type="InterPro" id="IPR036028">
    <property type="entry name" value="SH3-like_dom_sf"/>
</dbReference>
<dbReference type="InterPro" id="IPR001452">
    <property type="entry name" value="SH3_domain"/>
</dbReference>
<feature type="region of interest" description="Disordered" evidence="3">
    <location>
        <begin position="465"/>
        <end position="601"/>
    </location>
</feature>
<evidence type="ECO:0000256" key="3">
    <source>
        <dbReference type="SAM" id="MobiDB-lite"/>
    </source>
</evidence>
<keyword evidence="6" id="KW-0648">Protein biosynthesis</keyword>
<name>A0AA38VNG2_9PEZI</name>
<evidence type="ECO:0000256" key="4">
    <source>
        <dbReference type="SAM" id="Phobius"/>
    </source>
</evidence>
<feature type="domain" description="SH3" evidence="5">
    <location>
        <begin position="411"/>
        <end position="472"/>
    </location>
</feature>
<evidence type="ECO:0000256" key="1">
    <source>
        <dbReference type="ARBA" id="ARBA00022443"/>
    </source>
</evidence>
<keyword evidence="1 2" id="KW-0728">SH3 domain</keyword>
<sequence>MHHQHVRFHAAARRDWDDFTGAVESALNQVNPFQKAADPQTIYKTVYTTMTPDNWDGTAAGWTTLAPSDRDTETTAAHSTLSETAITTTRKSAATTAVSTETLIQDTASLPKSIVPSTASGVATSLALATDSPTPTSQSFSSPSPTSDASATSTADTGSSNSPGTSTAAKAGIAIGVLAGVFVVFALVYFVFSRRRRQMEKQRLDDDEKVNGPFSDRNEIPRTPASAPRLSLRPVTQFLPTLSTHQHPDRRTSRGAAIAMVSSPTVNRPAGSSAWERPMTTIDTKSADPFGNDAERVQTPITENQLAGSLKPSSTLSHDAPVGVATTTNSPPDVSVLATAAGTGASGASLTRKASVRRDGPKPLDLTVPPPLSPVPPSPAGTEFSISSISPGQAPGPSASAAAIAAAGGPAASTVHRVQLDFKPTLEDEMGLKAGQLVRLLHEYDDGWALCIRLDRSQQGVVPRTCLSTRPVKPRPAQRRPFGLPVNPQRGPHHPQAQRPMTPQAASAHPRPMSPAGLMGGRPQSPAGRSASPYDGRPSRPHSPGLRPQSPGGRNPAGHPQSPSGIDRRMTPPSPRLTNKEYRQSPPTGSVSRKPVPGQAY</sequence>
<organism evidence="6 7">
    <name type="scientific">Pleurostoma richardsiae</name>
    <dbReference type="NCBI Taxonomy" id="41990"/>
    <lineage>
        <taxon>Eukaryota</taxon>
        <taxon>Fungi</taxon>
        <taxon>Dikarya</taxon>
        <taxon>Ascomycota</taxon>
        <taxon>Pezizomycotina</taxon>
        <taxon>Sordariomycetes</taxon>
        <taxon>Sordariomycetidae</taxon>
        <taxon>Calosphaeriales</taxon>
        <taxon>Pleurostomataceae</taxon>
        <taxon>Pleurostoma</taxon>
    </lineage>
</organism>
<dbReference type="Pfam" id="PF14604">
    <property type="entry name" value="SH3_9"/>
    <property type="match status" value="1"/>
</dbReference>
<evidence type="ECO:0000313" key="6">
    <source>
        <dbReference type="EMBL" id="KAJ9137450.1"/>
    </source>
</evidence>
<gene>
    <name evidence="6" type="ORF">NKR23_g9166</name>
</gene>
<feature type="compositionally biased region" description="Polar residues" evidence="3">
    <location>
        <begin position="307"/>
        <end position="317"/>
    </location>
</feature>
<evidence type="ECO:0000259" key="5">
    <source>
        <dbReference type="PROSITE" id="PS50002"/>
    </source>
</evidence>
<proteinExistence type="predicted"/>
<keyword evidence="7" id="KW-1185">Reference proteome</keyword>
<comment type="caution">
    <text evidence="6">The sequence shown here is derived from an EMBL/GenBank/DDBJ whole genome shotgun (WGS) entry which is preliminary data.</text>
</comment>
<dbReference type="CDD" id="cd12087">
    <property type="entry name" value="TM_EGFR-like"/>
    <property type="match status" value="1"/>
</dbReference>
<keyword evidence="4" id="KW-0812">Transmembrane</keyword>
<feature type="region of interest" description="Disordered" evidence="3">
    <location>
        <begin position="129"/>
        <end position="167"/>
    </location>
</feature>
<dbReference type="Proteomes" id="UP001174694">
    <property type="component" value="Unassembled WGS sequence"/>
</dbReference>
<evidence type="ECO:0000256" key="2">
    <source>
        <dbReference type="PROSITE-ProRule" id="PRU00192"/>
    </source>
</evidence>
<dbReference type="SMART" id="SM00326">
    <property type="entry name" value="SH3"/>
    <property type="match status" value="1"/>
</dbReference>
<feature type="compositionally biased region" description="Basic and acidic residues" evidence="3">
    <location>
        <begin position="200"/>
        <end position="220"/>
    </location>
</feature>
<keyword evidence="6" id="KW-0396">Initiation factor</keyword>
<feature type="region of interest" description="Disordered" evidence="3">
    <location>
        <begin position="66"/>
        <end position="92"/>
    </location>
</feature>
<protein>
    <submittedName>
        <fullName evidence="6">Translation initiation factor IF-2</fullName>
    </submittedName>
</protein>
<feature type="region of interest" description="Disordered" evidence="3">
    <location>
        <begin position="200"/>
        <end position="227"/>
    </location>
</feature>
<feature type="compositionally biased region" description="Pro residues" evidence="3">
    <location>
        <begin position="368"/>
        <end position="379"/>
    </location>
</feature>
<feature type="compositionally biased region" description="Polar residues" evidence="3">
    <location>
        <begin position="74"/>
        <end position="92"/>
    </location>
</feature>
<dbReference type="GO" id="GO:0003743">
    <property type="term" value="F:translation initiation factor activity"/>
    <property type="evidence" value="ECO:0007669"/>
    <property type="project" value="UniProtKB-KW"/>
</dbReference>
<dbReference type="Gene3D" id="2.30.30.40">
    <property type="entry name" value="SH3 Domains"/>
    <property type="match status" value="1"/>
</dbReference>
<feature type="transmembrane region" description="Helical" evidence="4">
    <location>
        <begin position="171"/>
        <end position="192"/>
    </location>
</feature>
<dbReference type="PROSITE" id="PS50002">
    <property type="entry name" value="SH3"/>
    <property type="match status" value="1"/>
</dbReference>
<evidence type="ECO:0000313" key="7">
    <source>
        <dbReference type="Proteomes" id="UP001174694"/>
    </source>
</evidence>
<feature type="compositionally biased region" description="Low complexity" evidence="3">
    <location>
        <begin position="334"/>
        <end position="351"/>
    </location>
</feature>
<keyword evidence="4" id="KW-0472">Membrane</keyword>
<reference evidence="6" key="1">
    <citation type="submission" date="2022-07" db="EMBL/GenBank/DDBJ databases">
        <title>Fungi with potential for degradation of polypropylene.</title>
        <authorList>
            <person name="Gostincar C."/>
        </authorList>
    </citation>
    <scope>NUCLEOTIDE SEQUENCE</scope>
    <source>
        <strain evidence="6">EXF-13308</strain>
    </source>
</reference>
<keyword evidence="4" id="KW-1133">Transmembrane helix</keyword>
<accession>A0AA38VNG2</accession>
<feature type="compositionally biased region" description="Low complexity" evidence="3">
    <location>
        <begin position="130"/>
        <end position="167"/>
    </location>
</feature>
<feature type="compositionally biased region" description="Low complexity" evidence="3">
    <location>
        <begin position="385"/>
        <end position="402"/>
    </location>
</feature>
<dbReference type="AlphaFoldDB" id="A0AA38VNG2"/>
<feature type="region of interest" description="Disordered" evidence="3">
    <location>
        <begin position="307"/>
        <end position="402"/>
    </location>
</feature>
<dbReference type="SUPFAM" id="SSF50044">
    <property type="entry name" value="SH3-domain"/>
    <property type="match status" value="1"/>
</dbReference>
<dbReference type="EMBL" id="JANBVO010000034">
    <property type="protein sequence ID" value="KAJ9137450.1"/>
    <property type="molecule type" value="Genomic_DNA"/>
</dbReference>